<dbReference type="Pfam" id="PF00172">
    <property type="entry name" value="Zn_clus"/>
    <property type="match status" value="1"/>
</dbReference>
<evidence type="ECO:0000259" key="4">
    <source>
        <dbReference type="PROSITE" id="PS50048"/>
    </source>
</evidence>
<dbReference type="Proteomes" id="UP000319257">
    <property type="component" value="Unassembled WGS sequence"/>
</dbReference>
<organism evidence="5 6">
    <name type="scientific">Thyridium curvatum</name>
    <dbReference type="NCBI Taxonomy" id="1093900"/>
    <lineage>
        <taxon>Eukaryota</taxon>
        <taxon>Fungi</taxon>
        <taxon>Dikarya</taxon>
        <taxon>Ascomycota</taxon>
        <taxon>Pezizomycotina</taxon>
        <taxon>Sordariomycetes</taxon>
        <taxon>Sordariomycetidae</taxon>
        <taxon>Thyridiales</taxon>
        <taxon>Thyridiaceae</taxon>
        <taxon>Thyridium</taxon>
    </lineage>
</organism>
<evidence type="ECO:0000313" key="5">
    <source>
        <dbReference type="EMBL" id="TPX15262.1"/>
    </source>
</evidence>
<dbReference type="AlphaFoldDB" id="A0A507AZ48"/>
<dbReference type="SUPFAM" id="SSF57701">
    <property type="entry name" value="Zn2/Cys6 DNA-binding domain"/>
    <property type="match status" value="1"/>
</dbReference>
<dbReference type="GeneID" id="41971986"/>
<dbReference type="PROSITE" id="PS00463">
    <property type="entry name" value="ZN2_CY6_FUNGAL_1"/>
    <property type="match status" value="1"/>
</dbReference>
<feature type="region of interest" description="Disordered" evidence="3">
    <location>
        <begin position="83"/>
        <end position="113"/>
    </location>
</feature>
<dbReference type="CDD" id="cd12148">
    <property type="entry name" value="fungal_TF_MHR"/>
    <property type="match status" value="1"/>
</dbReference>
<dbReference type="PANTHER" id="PTHR47425:SF2">
    <property type="entry name" value="FARB-RELATED"/>
    <property type="match status" value="1"/>
</dbReference>
<dbReference type="STRING" id="1093900.A0A507AZ48"/>
<dbReference type="InterPro" id="IPR052761">
    <property type="entry name" value="Fungal_Detox/Toxin_TFs"/>
</dbReference>
<dbReference type="InterPro" id="IPR036864">
    <property type="entry name" value="Zn2-C6_fun-type_DNA-bd_sf"/>
</dbReference>
<dbReference type="GO" id="GO:0006351">
    <property type="term" value="P:DNA-templated transcription"/>
    <property type="evidence" value="ECO:0007669"/>
    <property type="project" value="InterPro"/>
</dbReference>
<dbReference type="GO" id="GO:0003677">
    <property type="term" value="F:DNA binding"/>
    <property type="evidence" value="ECO:0007669"/>
    <property type="project" value="InterPro"/>
</dbReference>
<dbReference type="FunCoup" id="A0A507AZ48">
    <property type="interactions" value="63"/>
</dbReference>
<reference evidence="5 6" key="1">
    <citation type="submission" date="2019-06" db="EMBL/GenBank/DDBJ databases">
        <title>Draft genome sequence of the filamentous fungus Phialemoniopsis curvata isolated from diesel fuel.</title>
        <authorList>
            <person name="Varaljay V.A."/>
            <person name="Lyon W.J."/>
            <person name="Crouch A.L."/>
            <person name="Drake C.E."/>
            <person name="Hollomon J.M."/>
            <person name="Nadeau L.J."/>
            <person name="Nunn H.S."/>
            <person name="Stevenson B.S."/>
            <person name="Bojanowski C.L."/>
            <person name="Crookes-Goodson W.J."/>
        </authorList>
    </citation>
    <scope>NUCLEOTIDE SEQUENCE [LARGE SCALE GENOMIC DNA]</scope>
    <source>
        <strain evidence="5 6">D216</strain>
    </source>
</reference>
<keyword evidence="2" id="KW-0539">Nucleus</keyword>
<protein>
    <recommendedName>
        <fullName evidence="4">Zn(2)-C6 fungal-type domain-containing protein</fullName>
    </recommendedName>
</protein>
<dbReference type="PANTHER" id="PTHR47425">
    <property type="entry name" value="FARB-RELATED"/>
    <property type="match status" value="1"/>
</dbReference>
<proteinExistence type="predicted"/>
<dbReference type="PROSITE" id="PS50048">
    <property type="entry name" value="ZN2_CY6_FUNGAL_2"/>
    <property type="match status" value="1"/>
</dbReference>
<dbReference type="OrthoDB" id="5121955at2759"/>
<dbReference type="InParanoid" id="A0A507AZ48"/>
<comment type="caution">
    <text evidence="5">The sequence shown here is derived from an EMBL/GenBank/DDBJ whole genome shotgun (WGS) entry which is preliminary data.</text>
</comment>
<name>A0A507AZ48_9PEZI</name>
<gene>
    <name evidence="5" type="ORF">E0L32_004539</name>
</gene>
<sequence length="772" mass="86717">MNFVHEFRSPSAPGYGGNRVLEPAAGNMKRKRATKACVGCRSRKVRCDVERHGQPCTNCNMDCVECVVKPRARKSHLVAAAAREQAKRASNASNTSSPCDLDEAASPSDRARTMKTVEQRIVTSDASTLSLLPHNDPCISISQDYTLTPEDEGFIPTTEPLTGDWLLNPSLASSDWNSPQSNDFGNYPAPNIFSESPSKDEGPFIPFSTYPAVRAHGLEQLGREELSFLEQKGCLLLPKKPVLDQFLQQYFLRVHPILPVLKESDIRSAFLGCSPSSTLQGPVALVIMQAILFLASPYASDSMLSALGLPSVHAAQGHFYAKTKALYDIDMSQDDVTKAQVALMLTYYAPTASDKINTYWMVVAVHHARSARAHQFGHLASDPRFHGDERKIRLLKRLWWCCILRDRIMSLGLRRTLCIHPAEVDPDLPHMTMADFADEISQPWFHSRTTKEMQVRLMLANCRLGMILGDILETIYPLMPSPSLCSRSKTRGRTDLVTTRLEQWHEKMRIEFKDPKYMARAHESLYILISMSYIYYHTAKIAFYNHMMLLSFTEAEAETPRETAYSTEKLQLELDRSLRHITDDFTGLEGSGLVKYLPNTFIHFSILPFIWHIIFAKIANTACKTSGSDLKSYVAIMRTFKCLYGRTDSAIKFVEDIVTHIKANESRQIYISEQETAGAGQGFNPRDRYTPADPKAAGRPPARTGANLFGVKPHSYLRISLTVDYSLSCGQLLSEKDFPKALHESRGLDQSEFSDGGFYQYLQRSFDISMPA</sequence>
<accession>A0A507AZ48</accession>
<dbReference type="SMART" id="SM00906">
    <property type="entry name" value="Fungal_trans"/>
    <property type="match status" value="1"/>
</dbReference>
<dbReference type="EMBL" id="SKBQ01000022">
    <property type="protein sequence ID" value="TPX15262.1"/>
    <property type="molecule type" value="Genomic_DNA"/>
</dbReference>
<dbReference type="Pfam" id="PF04082">
    <property type="entry name" value="Fungal_trans"/>
    <property type="match status" value="1"/>
</dbReference>
<dbReference type="InterPro" id="IPR001138">
    <property type="entry name" value="Zn2Cys6_DnaBD"/>
</dbReference>
<dbReference type="RefSeq" id="XP_030996973.1">
    <property type="nucleotide sequence ID" value="XM_031138961.1"/>
</dbReference>
<evidence type="ECO:0000313" key="6">
    <source>
        <dbReference type="Proteomes" id="UP000319257"/>
    </source>
</evidence>
<evidence type="ECO:0000256" key="1">
    <source>
        <dbReference type="ARBA" id="ARBA00022723"/>
    </source>
</evidence>
<evidence type="ECO:0000256" key="3">
    <source>
        <dbReference type="SAM" id="MobiDB-lite"/>
    </source>
</evidence>
<keyword evidence="6" id="KW-1185">Reference proteome</keyword>
<evidence type="ECO:0000256" key="2">
    <source>
        <dbReference type="ARBA" id="ARBA00023242"/>
    </source>
</evidence>
<feature type="compositionally biased region" description="Low complexity" evidence="3">
    <location>
        <begin position="83"/>
        <end position="92"/>
    </location>
</feature>
<dbReference type="SMART" id="SM00066">
    <property type="entry name" value="GAL4"/>
    <property type="match status" value="1"/>
</dbReference>
<keyword evidence="1" id="KW-0479">Metal-binding</keyword>
<dbReference type="Gene3D" id="4.10.240.10">
    <property type="entry name" value="Zn(2)-C6 fungal-type DNA-binding domain"/>
    <property type="match status" value="1"/>
</dbReference>
<dbReference type="GO" id="GO:0000981">
    <property type="term" value="F:DNA-binding transcription factor activity, RNA polymerase II-specific"/>
    <property type="evidence" value="ECO:0007669"/>
    <property type="project" value="InterPro"/>
</dbReference>
<dbReference type="InterPro" id="IPR007219">
    <property type="entry name" value="XnlR_reg_dom"/>
</dbReference>
<dbReference type="GO" id="GO:0008270">
    <property type="term" value="F:zinc ion binding"/>
    <property type="evidence" value="ECO:0007669"/>
    <property type="project" value="InterPro"/>
</dbReference>
<feature type="region of interest" description="Disordered" evidence="3">
    <location>
        <begin position="676"/>
        <end position="704"/>
    </location>
</feature>
<feature type="domain" description="Zn(2)-C6 fungal-type" evidence="4">
    <location>
        <begin position="36"/>
        <end position="68"/>
    </location>
</feature>
<dbReference type="CDD" id="cd00067">
    <property type="entry name" value="GAL4"/>
    <property type="match status" value="1"/>
</dbReference>